<dbReference type="PANTHER" id="PTHR15208:SF2">
    <property type="entry name" value="RECEPTOR-BINDING CANCER ANTIGEN EXPRESSED ON SISO CELLS"/>
    <property type="match status" value="1"/>
</dbReference>
<gene>
    <name evidence="2" type="ORF">KUTeg_000153</name>
</gene>
<dbReference type="PIRSF" id="PIRSF034247">
    <property type="entry name" value="RCAS1"/>
    <property type="match status" value="1"/>
</dbReference>
<organism evidence="2 3">
    <name type="scientific">Tegillarca granosa</name>
    <name type="common">Malaysian cockle</name>
    <name type="synonym">Anadara granosa</name>
    <dbReference type="NCBI Taxonomy" id="220873"/>
    <lineage>
        <taxon>Eukaryota</taxon>
        <taxon>Metazoa</taxon>
        <taxon>Spiralia</taxon>
        <taxon>Lophotrochozoa</taxon>
        <taxon>Mollusca</taxon>
        <taxon>Bivalvia</taxon>
        <taxon>Autobranchia</taxon>
        <taxon>Pteriomorphia</taxon>
        <taxon>Arcoida</taxon>
        <taxon>Arcoidea</taxon>
        <taxon>Arcidae</taxon>
        <taxon>Tegillarca</taxon>
    </lineage>
</organism>
<sequence length="148" mass="17399">MVYLNELEAWDSWDTDNQSSNSRGSGYHGNQYSRPRTTSRQESESEPDIDFFQDMAPDIKKQKRGSELESWDEKGSAWDAVAEEDLSWQAEAALKEKRRIERQERNLEQQKRKQERELHKATKRDGPFSAQRKKQTNACSLIRFSSIR</sequence>
<dbReference type="PANTHER" id="PTHR15208">
    <property type="entry name" value="RECEPTOR-BINDING CANCER ANTIGEN EXPRESSED ON SISO CELLS CANCER ASSOCIATED SURFACE ANTIGEN RCAS1 ESTROGEN RECEPTOR-BINDING FRAGMENT- ASSOCIATED GENE 9 PROTEIN"/>
    <property type="match status" value="1"/>
</dbReference>
<dbReference type="EMBL" id="JARBDR010000018">
    <property type="protein sequence ID" value="KAJ8321682.1"/>
    <property type="molecule type" value="Genomic_DNA"/>
</dbReference>
<accession>A0ABQ9FWQ5</accession>
<feature type="compositionally biased region" description="Basic and acidic residues" evidence="1">
    <location>
        <begin position="101"/>
        <end position="126"/>
    </location>
</feature>
<protein>
    <submittedName>
        <fullName evidence="2">Uncharacterized protein</fullName>
    </submittedName>
</protein>
<proteinExistence type="predicted"/>
<evidence type="ECO:0000313" key="2">
    <source>
        <dbReference type="EMBL" id="KAJ8321682.1"/>
    </source>
</evidence>
<evidence type="ECO:0000313" key="3">
    <source>
        <dbReference type="Proteomes" id="UP001217089"/>
    </source>
</evidence>
<evidence type="ECO:0000256" key="1">
    <source>
        <dbReference type="SAM" id="MobiDB-lite"/>
    </source>
</evidence>
<name>A0ABQ9FWQ5_TEGGR</name>
<feature type="region of interest" description="Disordered" evidence="1">
    <location>
        <begin position="13"/>
        <end position="56"/>
    </location>
</feature>
<feature type="region of interest" description="Disordered" evidence="1">
    <location>
        <begin position="101"/>
        <end position="137"/>
    </location>
</feature>
<reference evidence="2 3" key="1">
    <citation type="submission" date="2022-12" db="EMBL/GenBank/DDBJ databases">
        <title>Chromosome-level genome of Tegillarca granosa.</title>
        <authorList>
            <person name="Kim J."/>
        </authorList>
    </citation>
    <scope>NUCLEOTIDE SEQUENCE [LARGE SCALE GENOMIC DNA]</scope>
    <source>
        <strain evidence="2">Teg-2019</strain>
        <tissue evidence="2">Adductor muscle</tissue>
    </source>
</reference>
<keyword evidence="3" id="KW-1185">Reference proteome</keyword>
<dbReference type="Proteomes" id="UP001217089">
    <property type="component" value="Unassembled WGS sequence"/>
</dbReference>
<comment type="caution">
    <text evidence="2">The sequence shown here is derived from an EMBL/GenBank/DDBJ whole genome shotgun (WGS) entry which is preliminary data.</text>
</comment>
<feature type="compositionally biased region" description="Polar residues" evidence="1">
    <location>
        <begin position="15"/>
        <end position="40"/>
    </location>
</feature>
<dbReference type="InterPro" id="IPR017025">
    <property type="entry name" value="Cancer-assoc_antigen_RCAS1"/>
</dbReference>